<dbReference type="Gene3D" id="1.10.10.60">
    <property type="entry name" value="Homeodomain-like"/>
    <property type="match status" value="1"/>
</dbReference>
<sequence>MNLDRQRIVDAALDLLDRTGIEGLTMRKLADALDVQAPALYWHFPGKQALLDEMAEALVAGIPERIVVSDDCREVMVEIATEIRLALLSRRDGARVFAGTFVARPNVLQVAEIALAALSRAGFDTRIATCAIASLFYFVLGFVIEEQALVEQSRSTGGTHPLAEKFKAFSPEDYPHLAAALPDLLESDQNARFVFGVGLILRGLFYEGRRGS</sequence>
<evidence type="ECO:0000259" key="7">
    <source>
        <dbReference type="PROSITE" id="PS50977"/>
    </source>
</evidence>
<name>A0ABV6ABX1_9HYPH</name>
<dbReference type="SUPFAM" id="SSF46689">
    <property type="entry name" value="Homeodomain-like"/>
    <property type="match status" value="1"/>
</dbReference>
<keyword evidence="2" id="KW-0678">Repressor</keyword>
<dbReference type="Pfam" id="PF00440">
    <property type="entry name" value="TetR_N"/>
    <property type="match status" value="1"/>
</dbReference>
<evidence type="ECO:0000256" key="3">
    <source>
        <dbReference type="ARBA" id="ARBA00023015"/>
    </source>
</evidence>
<reference evidence="8 9" key="1">
    <citation type="submission" date="2024-09" db="EMBL/GenBank/DDBJ databases">
        <authorList>
            <person name="Sun Q."/>
            <person name="Mori K."/>
        </authorList>
    </citation>
    <scope>NUCLEOTIDE SEQUENCE [LARGE SCALE GENOMIC DNA]</scope>
    <source>
        <strain evidence="8 9">TBRC 4938</strain>
    </source>
</reference>
<keyword evidence="9" id="KW-1185">Reference proteome</keyword>
<dbReference type="Gene3D" id="1.10.357.10">
    <property type="entry name" value="Tetracycline Repressor, domain 2"/>
    <property type="match status" value="1"/>
</dbReference>
<dbReference type="InterPro" id="IPR003012">
    <property type="entry name" value="Tet_transcr_reg_TetR"/>
</dbReference>
<gene>
    <name evidence="8" type="ORF">ACFFP0_04630</name>
</gene>
<keyword evidence="4 6" id="KW-0238">DNA-binding</keyword>
<dbReference type="InterPro" id="IPR004111">
    <property type="entry name" value="Repressor_TetR_C"/>
</dbReference>
<organism evidence="8 9">
    <name type="scientific">Rhizobium puerariae</name>
    <dbReference type="NCBI Taxonomy" id="1585791"/>
    <lineage>
        <taxon>Bacteria</taxon>
        <taxon>Pseudomonadati</taxon>
        <taxon>Pseudomonadota</taxon>
        <taxon>Alphaproteobacteria</taxon>
        <taxon>Hyphomicrobiales</taxon>
        <taxon>Rhizobiaceae</taxon>
        <taxon>Rhizobium/Agrobacterium group</taxon>
        <taxon>Rhizobium</taxon>
    </lineage>
</organism>
<dbReference type="InterPro" id="IPR001647">
    <property type="entry name" value="HTH_TetR"/>
</dbReference>
<dbReference type="PRINTS" id="PR00400">
    <property type="entry name" value="TETREPRESSOR"/>
</dbReference>
<evidence type="ECO:0000313" key="8">
    <source>
        <dbReference type="EMBL" id="MFB9948120.1"/>
    </source>
</evidence>
<feature type="domain" description="HTH tetR-type" evidence="7">
    <location>
        <begin position="2"/>
        <end position="62"/>
    </location>
</feature>
<dbReference type="PANTHER" id="PTHR30055:SF151">
    <property type="entry name" value="TRANSCRIPTIONAL REGULATORY PROTEIN"/>
    <property type="match status" value="1"/>
</dbReference>
<dbReference type="Proteomes" id="UP001589692">
    <property type="component" value="Unassembled WGS sequence"/>
</dbReference>
<feature type="DNA-binding region" description="H-T-H motif" evidence="6">
    <location>
        <begin position="25"/>
        <end position="44"/>
    </location>
</feature>
<dbReference type="EMBL" id="JBHMAA010000006">
    <property type="protein sequence ID" value="MFB9948120.1"/>
    <property type="molecule type" value="Genomic_DNA"/>
</dbReference>
<evidence type="ECO:0000256" key="5">
    <source>
        <dbReference type="ARBA" id="ARBA00023163"/>
    </source>
</evidence>
<dbReference type="InterPro" id="IPR009057">
    <property type="entry name" value="Homeodomain-like_sf"/>
</dbReference>
<dbReference type="Pfam" id="PF02909">
    <property type="entry name" value="TetR_C_1"/>
    <property type="match status" value="1"/>
</dbReference>
<evidence type="ECO:0000256" key="6">
    <source>
        <dbReference type="PROSITE-ProRule" id="PRU00335"/>
    </source>
</evidence>
<accession>A0ABV6ABX1</accession>
<proteinExistence type="predicted"/>
<protein>
    <submittedName>
        <fullName evidence="8">TetR/AcrR family transcriptional regulator C-terminal domain-containing protein</fullName>
    </submittedName>
</protein>
<keyword evidence="5" id="KW-0804">Transcription</keyword>
<dbReference type="InterPro" id="IPR023772">
    <property type="entry name" value="DNA-bd_HTH_TetR-type_CS"/>
</dbReference>
<dbReference type="SUPFAM" id="SSF48498">
    <property type="entry name" value="Tetracyclin repressor-like, C-terminal domain"/>
    <property type="match status" value="1"/>
</dbReference>
<evidence type="ECO:0000256" key="1">
    <source>
        <dbReference type="ARBA" id="ARBA00002856"/>
    </source>
</evidence>
<dbReference type="RefSeq" id="WP_377256927.1">
    <property type="nucleotide sequence ID" value="NZ_JBHMAA010000006.1"/>
</dbReference>
<evidence type="ECO:0000256" key="4">
    <source>
        <dbReference type="ARBA" id="ARBA00023125"/>
    </source>
</evidence>
<dbReference type="PROSITE" id="PS01081">
    <property type="entry name" value="HTH_TETR_1"/>
    <property type="match status" value="1"/>
</dbReference>
<evidence type="ECO:0000313" key="9">
    <source>
        <dbReference type="Proteomes" id="UP001589692"/>
    </source>
</evidence>
<dbReference type="InterPro" id="IPR036271">
    <property type="entry name" value="Tet_transcr_reg_TetR-rel_C_sf"/>
</dbReference>
<dbReference type="PROSITE" id="PS50977">
    <property type="entry name" value="HTH_TETR_2"/>
    <property type="match status" value="1"/>
</dbReference>
<dbReference type="PANTHER" id="PTHR30055">
    <property type="entry name" value="HTH-TYPE TRANSCRIPTIONAL REGULATOR RUTR"/>
    <property type="match status" value="1"/>
</dbReference>
<dbReference type="InterPro" id="IPR050109">
    <property type="entry name" value="HTH-type_TetR-like_transc_reg"/>
</dbReference>
<evidence type="ECO:0000256" key="2">
    <source>
        <dbReference type="ARBA" id="ARBA00022491"/>
    </source>
</evidence>
<keyword evidence="3" id="KW-0805">Transcription regulation</keyword>
<comment type="caution">
    <text evidence="8">The sequence shown here is derived from an EMBL/GenBank/DDBJ whole genome shotgun (WGS) entry which is preliminary data.</text>
</comment>
<dbReference type="PRINTS" id="PR00455">
    <property type="entry name" value="HTHTETR"/>
</dbReference>
<comment type="function">
    <text evidence="1">TetR is the repressor of the tetracycline resistance element; its N-terminal region forms a helix-turn-helix structure and binds DNA. Binding of tetracycline to TetR reduces the repressor affinity for the tetracycline resistance gene (tetA) promoter operator sites.</text>
</comment>